<dbReference type="InterPro" id="IPR018303">
    <property type="entry name" value="ATPase_P-typ_P_site"/>
</dbReference>
<evidence type="ECO:0000256" key="2">
    <source>
        <dbReference type="ARBA" id="ARBA00022692"/>
    </source>
</evidence>
<dbReference type="PROSITE" id="PS00154">
    <property type="entry name" value="ATPASE_E1_E2"/>
    <property type="match status" value="1"/>
</dbReference>
<comment type="subcellular location">
    <subcellularLocation>
        <location evidence="1">Membrane</location>
        <topology evidence="1">Multi-pass membrane protein</topology>
    </subcellularLocation>
</comment>
<dbReference type="PRINTS" id="PR00119">
    <property type="entry name" value="CATATPASE"/>
</dbReference>
<dbReference type="Gene3D" id="2.70.150.10">
    <property type="entry name" value="Calcium-transporting ATPase, cytoplasmic transduction domain A"/>
    <property type="match status" value="1"/>
</dbReference>
<evidence type="ECO:0000313" key="10">
    <source>
        <dbReference type="EMBL" id="KAK8884909.1"/>
    </source>
</evidence>
<dbReference type="EMBL" id="JAPFFF010000008">
    <property type="protein sequence ID" value="KAK8884909.1"/>
    <property type="molecule type" value="Genomic_DNA"/>
</dbReference>
<dbReference type="PANTHER" id="PTHR24092:SF218">
    <property type="entry name" value="PHOSPHOLIPID-TRANSPORTING ATPASE"/>
    <property type="match status" value="1"/>
</dbReference>
<dbReference type="Gene3D" id="3.40.1110.10">
    <property type="entry name" value="Calcium-transporting ATPase, cytoplasmic domain N"/>
    <property type="match status" value="1"/>
</dbReference>
<feature type="transmembrane region" description="Helical" evidence="7">
    <location>
        <begin position="1153"/>
        <end position="1171"/>
    </location>
</feature>
<proteinExistence type="predicted"/>
<evidence type="ECO:0000259" key="9">
    <source>
        <dbReference type="Pfam" id="PF16212"/>
    </source>
</evidence>
<dbReference type="SUPFAM" id="SSF81653">
    <property type="entry name" value="Calcium ATPase, transduction domain A"/>
    <property type="match status" value="1"/>
</dbReference>
<dbReference type="InterPro" id="IPR023298">
    <property type="entry name" value="ATPase_P-typ_TM_dom_sf"/>
</dbReference>
<evidence type="ECO:0000313" key="11">
    <source>
        <dbReference type="Proteomes" id="UP001470230"/>
    </source>
</evidence>
<dbReference type="SUPFAM" id="SSF56784">
    <property type="entry name" value="HAD-like"/>
    <property type="match status" value="1"/>
</dbReference>
<dbReference type="InterPro" id="IPR032631">
    <property type="entry name" value="P-type_ATPase_N"/>
</dbReference>
<dbReference type="InterPro" id="IPR036412">
    <property type="entry name" value="HAD-like_sf"/>
</dbReference>
<keyword evidence="3" id="KW-0479">Metal-binding</keyword>
<dbReference type="InterPro" id="IPR023299">
    <property type="entry name" value="ATPase_P-typ_cyto_dom_N"/>
</dbReference>
<dbReference type="Pfam" id="PF16209">
    <property type="entry name" value="PhoLip_ATPase_N"/>
    <property type="match status" value="1"/>
</dbReference>
<dbReference type="InterPro" id="IPR023214">
    <property type="entry name" value="HAD_sf"/>
</dbReference>
<dbReference type="Pfam" id="PF13246">
    <property type="entry name" value="Cation_ATPase"/>
    <property type="match status" value="1"/>
</dbReference>
<organism evidence="10 11">
    <name type="scientific">Tritrichomonas musculus</name>
    <dbReference type="NCBI Taxonomy" id="1915356"/>
    <lineage>
        <taxon>Eukaryota</taxon>
        <taxon>Metamonada</taxon>
        <taxon>Parabasalia</taxon>
        <taxon>Tritrichomonadida</taxon>
        <taxon>Tritrichomonadidae</taxon>
        <taxon>Tritrichomonas</taxon>
    </lineage>
</organism>
<keyword evidence="5 7" id="KW-1133">Transmembrane helix</keyword>
<dbReference type="Proteomes" id="UP001470230">
    <property type="component" value="Unassembled WGS sequence"/>
</dbReference>
<evidence type="ECO:0000256" key="7">
    <source>
        <dbReference type="SAM" id="Phobius"/>
    </source>
</evidence>
<reference evidence="10 11" key="1">
    <citation type="submission" date="2024-04" db="EMBL/GenBank/DDBJ databases">
        <title>Tritrichomonas musculus Genome.</title>
        <authorList>
            <person name="Alves-Ferreira E."/>
            <person name="Grigg M."/>
            <person name="Lorenzi H."/>
            <person name="Galac M."/>
        </authorList>
    </citation>
    <scope>NUCLEOTIDE SEQUENCE [LARGE SCALE GENOMIC DNA]</scope>
    <source>
        <strain evidence="10 11">EAF2021</strain>
    </source>
</reference>
<feature type="transmembrane region" description="Helical" evidence="7">
    <location>
        <begin position="1083"/>
        <end position="1101"/>
    </location>
</feature>
<dbReference type="PANTHER" id="PTHR24092">
    <property type="entry name" value="PROBABLE PHOSPHOLIPID-TRANSPORTING ATPASE"/>
    <property type="match status" value="1"/>
</dbReference>
<dbReference type="Pfam" id="PF16212">
    <property type="entry name" value="PhoLip_ATPase_C"/>
    <property type="match status" value="1"/>
</dbReference>
<protein>
    <recommendedName>
        <fullName evidence="12">P-type phospholipid transporter</fullName>
    </recommendedName>
</protein>
<keyword evidence="6 7" id="KW-0472">Membrane</keyword>
<dbReference type="SUPFAM" id="SSF81665">
    <property type="entry name" value="Calcium ATPase, transmembrane domain M"/>
    <property type="match status" value="1"/>
</dbReference>
<feature type="transmembrane region" description="Helical" evidence="7">
    <location>
        <begin position="1108"/>
        <end position="1133"/>
    </location>
</feature>
<dbReference type="InterPro" id="IPR008250">
    <property type="entry name" value="ATPase_P-typ_transduc_dom_A_sf"/>
</dbReference>
<evidence type="ECO:0000256" key="4">
    <source>
        <dbReference type="ARBA" id="ARBA00022842"/>
    </source>
</evidence>
<evidence type="ECO:0000256" key="3">
    <source>
        <dbReference type="ARBA" id="ARBA00022723"/>
    </source>
</evidence>
<evidence type="ECO:0000256" key="5">
    <source>
        <dbReference type="ARBA" id="ARBA00022989"/>
    </source>
</evidence>
<dbReference type="InterPro" id="IPR032630">
    <property type="entry name" value="P_typ_ATPase_c"/>
</dbReference>
<feature type="transmembrane region" description="Helical" evidence="7">
    <location>
        <begin position="368"/>
        <end position="394"/>
    </location>
</feature>
<name>A0ABR2K1C0_9EUKA</name>
<comment type="caution">
    <text evidence="10">The sequence shown here is derived from an EMBL/GenBank/DDBJ whole genome shotgun (WGS) entry which is preliminary data.</text>
</comment>
<keyword evidence="11" id="KW-1185">Reference proteome</keyword>
<sequence length="1194" mass="136619">MYRKLTAEQTSPSPRVINYPECQEKFSPNIIKTSHYTWYNFIFLNLFEQFHRFANIFFLFLAIIQAIPAISPLNQLAGFVQLTFMLSITAVKNAYEDILRHKTDKEVNDRLVPIYNHQANRNEYNPSSNDTNIHLLTNDNDQFSYKKWSDLNVSDVIRIDPNSEAPADCLVIETVSNDNKCRIETSALDGETFLKFRYPVFKKDLNNSVNNTLFNNDNQQNSKSMETRNLTKDDHFVIQVSPPTSNLKTFSGKIICENNETIPISLSNFVPRGCISRDKKSFLAIVVYTGDDTKLIMNSMKPRFKFTELDQIMSKMAFILLIAMFIICFIMTLCGKVWKDHQLNPKNGPVNGYLKSALDDNQHWFLQFFSWIIDLQMIIPLAVYSSLDVVRFLLSFNISMDDQMTIEIKNEKSDQKPDFDYTYSNNQKLNTHSKTSNDTLLKKSKCRNSDLVSSIGRITHIFTDKTGTLTKNLMTFRSAIFSKFELTIEKADDTSENLRTLENCEEVDLDFFNAHSMDDSDIWHFLMTIILCNSVEVIDHQYVSNSPDELALLEFAKKCQFELIESSTSSGQNSVLIKVRDILHEVERPLKFEFNSNRKRSSALCKIDGRWKLLVKGADSVMIPRCKNYGTFYEERLEELGRRGLRTLCFAYKELNEKEVTSLLNKYQVRSSLTVSSEESLEDLANSIESDLTIYAFSGVEDELQDQIDVTLEQIRQANIHVWMLTGDRLDTAIDVGRNCGLISPFNSIITVKVSSQNIDQDRPNDNDNSNFLKSDILNHIEILIDGEILNTNGENENGMAVDVENSVLCVDDADTVLNDLCLFGLANRCRSVIIARCEPLQKGNVLRLFKENVKTIERIKSSNCTLSNLNSIPIEDDTPLKNWQNSISDFYSCSKKDFESHPIVLAIGDGVNDVDMIRVSDVGVAVEGREGSAAVLSSDFSIPTFSKLSNLLLIHGRYNCIRTSLLILVTFYKNLLLGMPQMFYGFFNGFSATSIFDSGFFALYNVVLTIPQHFAACVIEEDVDSRLCLKYPFVYRDFQKNGGFSFLNVFWFYFISFLHSSLLFFVPYFALNLCVLNDGIVTFNHSLFTQIVGWSLMSVFTYEMFHVFHTITVFQAVLNFVCFLSNFAIQYFYSFVESEYDSILSRSAQASLMWFTIPLIVGSCIIVDLVKEVILSLKKKKSFTDLVIMKENH</sequence>
<feature type="transmembrane region" description="Helical" evidence="7">
    <location>
        <begin position="317"/>
        <end position="338"/>
    </location>
</feature>
<keyword evidence="4" id="KW-0460">Magnesium</keyword>
<feature type="domain" description="P-type ATPase C-terminal" evidence="9">
    <location>
        <begin position="936"/>
        <end position="1175"/>
    </location>
</feature>
<evidence type="ECO:0008006" key="12">
    <source>
        <dbReference type="Google" id="ProtNLM"/>
    </source>
</evidence>
<keyword evidence="2 7" id="KW-0812">Transmembrane</keyword>
<evidence type="ECO:0000259" key="8">
    <source>
        <dbReference type="Pfam" id="PF16209"/>
    </source>
</evidence>
<evidence type="ECO:0000256" key="6">
    <source>
        <dbReference type="ARBA" id="ARBA00023136"/>
    </source>
</evidence>
<dbReference type="Gene3D" id="3.40.50.1000">
    <property type="entry name" value="HAD superfamily/HAD-like"/>
    <property type="match status" value="1"/>
</dbReference>
<accession>A0ABR2K1C0</accession>
<feature type="transmembrane region" description="Helical" evidence="7">
    <location>
        <begin position="1047"/>
        <end position="1071"/>
    </location>
</feature>
<dbReference type="SUPFAM" id="SSF81660">
    <property type="entry name" value="Metal cation-transporting ATPase, ATP-binding domain N"/>
    <property type="match status" value="1"/>
</dbReference>
<feature type="domain" description="P-type ATPase N-terminal" evidence="8">
    <location>
        <begin position="20"/>
        <end position="76"/>
    </location>
</feature>
<gene>
    <name evidence="10" type="ORF">M9Y10_044032</name>
</gene>
<evidence type="ECO:0000256" key="1">
    <source>
        <dbReference type="ARBA" id="ARBA00004141"/>
    </source>
</evidence>
<feature type="transmembrane region" description="Helical" evidence="7">
    <location>
        <begin position="53"/>
        <end position="70"/>
    </location>
</feature>